<dbReference type="EMBL" id="JAKUDN010000002">
    <property type="protein sequence ID" value="MCP8352308.1"/>
    <property type="molecule type" value="Genomic_DNA"/>
</dbReference>
<feature type="domain" description="Electron transfer flavoprotein alpha subunit C-terminal" evidence="3">
    <location>
        <begin position="175"/>
        <end position="255"/>
    </location>
</feature>
<evidence type="ECO:0000259" key="3">
    <source>
        <dbReference type="Pfam" id="PF00766"/>
    </source>
</evidence>
<protein>
    <submittedName>
        <fullName evidence="5">Electron transfer flavoprotein subunit alpha/FixB family protein</fullName>
    </submittedName>
</protein>
<dbReference type="InterPro" id="IPR014731">
    <property type="entry name" value="ETF_asu_C"/>
</dbReference>
<dbReference type="Pfam" id="PF01012">
    <property type="entry name" value="ETF"/>
    <property type="match status" value="1"/>
</dbReference>
<comment type="similarity">
    <text evidence="1">Belongs to the ETF alpha-subunit/FixB family.</text>
</comment>
<organism evidence="5 6">
    <name type="scientific">Candidatus Synchoanobacter obligatus</name>
    <dbReference type="NCBI Taxonomy" id="2919597"/>
    <lineage>
        <taxon>Bacteria</taxon>
        <taxon>Pseudomonadati</taxon>
        <taxon>Pseudomonadota</taxon>
        <taxon>Gammaproteobacteria</taxon>
        <taxon>Candidatus Comchoanobacterales</taxon>
        <taxon>Candidatus Comchoanobacteraceae</taxon>
        <taxon>Candidatus Synchoanobacter</taxon>
    </lineage>
</organism>
<evidence type="ECO:0000259" key="4">
    <source>
        <dbReference type="Pfam" id="PF01012"/>
    </source>
</evidence>
<proteinExistence type="inferred from homology"/>
<dbReference type="PANTHER" id="PTHR43153">
    <property type="entry name" value="ELECTRON TRANSFER FLAVOPROTEIN ALPHA"/>
    <property type="match status" value="1"/>
</dbReference>
<dbReference type="Gene3D" id="3.40.50.620">
    <property type="entry name" value="HUPs"/>
    <property type="match status" value="1"/>
</dbReference>
<name>A0ABT1L615_9GAMM</name>
<dbReference type="SUPFAM" id="SSF52402">
    <property type="entry name" value="Adenine nucleotide alpha hydrolases-like"/>
    <property type="match status" value="1"/>
</dbReference>
<gene>
    <name evidence="5" type="ORF">MKS91_03275</name>
</gene>
<dbReference type="InterPro" id="IPR029035">
    <property type="entry name" value="DHS-like_NAD/FAD-binding_dom"/>
</dbReference>
<dbReference type="SUPFAM" id="SSF52467">
    <property type="entry name" value="DHS-like NAD/FAD-binding domain"/>
    <property type="match status" value="1"/>
</dbReference>
<evidence type="ECO:0000313" key="5">
    <source>
        <dbReference type="EMBL" id="MCP8352308.1"/>
    </source>
</evidence>
<sequence length="296" mass="32277">MKCLVVHSHPQSSQALQAVIDCAHQITDHVDAIIIGPMPDNLALNNIWHYADLEHPSSIDIADIICQHDQGYSHILCHADTAGKEYLPYFCGRKGLPMISDVCKINQPDTFERLMYAGDVVETVQSSNPVKALTVRGIYFTQHHQGQPTIHQENWETSDRITLSQAPVLNDTRPDLGSAYIVVSGGRGFGSKESFDALYDLASHFNAAVGASRAAVDAGYIGNDHQVGQTGKQIAPKYYFSFGISGAVQHLAGMKNSQVIIAIDKDPDAPIFNIADYGYVGDLFDAISALKNKHIS</sequence>
<dbReference type="RefSeq" id="WP_258569414.1">
    <property type="nucleotide sequence ID" value="NZ_JAKUDN010000002.1"/>
</dbReference>
<dbReference type="PANTHER" id="PTHR43153:SF1">
    <property type="entry name" value="ELECTRON TRANSFER FLAVOPROTEIN SUBUNIT ALPHA, MITOCHONDRIAL"/>
    <property type="match status" value="1"/>
</dbReference>
<evidence type="ECO:0000313" key="6">
    <source>
        <dbReference type="Proteomes" id="UP001320768"/>
    </source>
</evidence>
<dbReference type="Pfam" id="PF00766">
    <property type="entry name" value="ETF_alpha"/>
    <property type="match status" value="1"/>
</dbReference>
<feature type="domain" description="Electron transfer flavoprotein alpha/beta-subunit N-terminal" evidence="4">
    <location>
        <begin position="10"/>
        <end position="137"/>
    </location>
</feature>
<dbReference type="Gene3D" id="3.40.50.1220">
    <property type="entry name" value="TPP-binding domain"/>
    <property type="match status" value="1"/>
</dbReference>
<dbReference type="InterPro" id="IPR001308">
    <property type="entry name" value="ETF_a/FixB"/>
</dbReference>
<dbReference type="InterPro" id="IPR014730">
    <property type="entry name" value="ETF_a/b_N"/>
</dbReference>
<evidence type="ECO:0000256" key="1">
    <source>
        <dbReference type="ARBA" id="ARBA00005817"/>
    </source>
</evidence>
<reference evidence="5 6" key="1">
    <citation type="journal article" date="2022" name="Nat. Microbiol.">
        <title>The microbiome of a bacterivorous marine choanoflagellate contains a resource-demanding obligate bacterial associate.</title>
        <authorList>
            <person name="Needham D.M."/>
            <person name="Poirier C."/>
            <person name="Bachy C."/>
            <person name="George E.E."/>
            <person name="Wilken S."/>
            <person name="Yung C.C.M."/>
            <person name="Limardo A.J."/>
            <person name="Morando M."/>
            <person name="Sudek L."/>
            <person name="Malmstrom R.R."/>
            <person name="Keeling P.J."/>
            <person name="Santoro A.E."/>
            <person name="Worden A.Z."/>
        </authorList>
    </citation>
    <scope>NUCLEOTIDE SEQUENCE [LARGE SCALE GENOMIC DNA]</scope>
    <source>
        <strain evidence="5 6">Comchoano-2</strain>
    </source>
</reference>
<accession>A0ABT1L615</accession>
<keyword evidence="2" id="KW-0249">Electron transport</keyword>
<keyword evidence="6" id="KW-1185">Reference proteome</keyword>
<keyword evidence="2" id="KW-0813">Transport</keyword>
<evidence type="ECO:0000256" key="2">
    <source>
        <dbReference type="ARBA" id="ARBA00022982"/>
    </source>
</evidence>
<dbReference type="InterPro" id="IPR014729">
    <property type="entry name" value="Rossmann-like_a/b/a_fold"/>
</dbReference>
<dbReference type="Proteomes" id="UP001320768">
    <property type="component" value="Unassembled WGS sequence"/>
</dbReference>
<comment type="caution">
    <text evidence="5">The sequence shown here is derived from an EMBL/GenBank/DDBJ whole genome shotgun (WGS) entry which is preliminary data.</text>
</comment>